<name>A0ABS8S0E8_DATST</name>
<reference evidence="2 3" key="1">
    <citation type="journal article" date="2021" name="BMC Genomics">
        <title>Datura genome reveals duplications of psychoactive alkaloid biosynthetic genes and high mutation rate following tissue culture.</title>
        <authorList>
            <person name="Rajewski A."/>
            <person name="Carter-House D."/>
            <person name="Stajich J."/>
            <person name="Litt A."/>
        </authorList>
    </citation>
    <scope>NUCLEOTIDE SEQUENCE [LARGE SCALE GENOMIC DNA]</scope>
    <source>
        <strain evidence="2">AR-01</strain>
    </source>
</reference>
<evidence type="ECO:0000256" key="1">
    <source>
        <dbReference type="SAM" id="SignalP"/>
    </source>
</evidence>
<gene>
    <name evidence="2" type="ORF">HAX54_013569</name>
</gene>
<protein>
    <submittedName>
        <fullName evidence="2">Uncharacterized protein</fullName>
    </submittedName>
</protein>
<sequence length="72" mass="7759">MAAVNKFAIFFVVLLAMSIVDMPGSPKLQVVGFCGDLCQDRPNACGGWSICRFCKPMVNPLGQSYIACAFLP</sequence>
<organism evidence="2 3">
    <name type="scientific">Datura stramonium</name>
    <name type="common">Jimsonweed</name>
    <name type="synonym">Common thornapple</name>
    <dbReference type="NCBI Taxonomy" id="4076"/>
    <lineage>
        <taxon>Eukaryota</taxon>
        <taxon>Viridiplantae</taxon>
        <taxon>Streptophyta</taxon>
        <taxon>Embryophyta</taxon>
        <taxon>Tracheophyta</taxon>
        <taxon>Spermatophyta</taxon>
        <taxon>Magnoliopsida</taxon>
        <taxon>eudicotyledons</taxon>
        <taxon>Gunneridae</taxon>
        <taxon>Pentapetalae</taxon>
        <taxon>asterids</taxon>
        <taxon>lamiids</taxon>
        <taxon>Solanales</taxon>
        <taxon>Solanaceae</taxon>
        <taxon>Solanoideae</taxon>
        <taxon>Datureae</taxon>
        <taxon>Datura</taxon>
    </lineage>
</organism>
<feature type="chain" id="PRO_5045525374" evidence="1">
    <location>
        <begin position="17"/>
        <end position="72"/>
    </location>
</feature>
<keyword evidence="3" id="KW-1185">Reference proteome</keyword>
<accession>A0ABS8S0E8</accession>
<proteinExistence type="predicted"/>
<comment type="caution">
    <text evidence="2">The sequence shown here is derived from an EMBL/GenBank/DDBJ whole genome shotgun (WGS) entry which is preliminary data.</text>
</comment>
<keyword evidence="1" id="KW-0732">Signal</keyword>
<dbReference type="Proteomes" id="UP000823775">
    <property type="component" value="Unassembled WGS sequence"/>
</dbReference>
<feature type="signal peptide" evidence="1">
    <location>
        <begin position="1"/>
        <end position="16"/>
    </location>
</feature>
<dbReference type="EMBL" id="JACEIK010000182">
    <property type="protein sequence ID" value="MCD7451856.1"/>
    <property type="molecule type" value="Genomic_DNA"/>
</dbReference>
<evidence type="ECO:0000313" key="2">
    <source>
        <dbReference type="EMBL" id="MCD7451856.1"/>
    </source>
</evidence>
<evidence type="ECO:0000313" key="3">
    <source>
        <dbReference type="Proteomes" id="UP000823775"/>
    </source>
</evidence>